<feature type="domain" description="C2H2-type" evidence="7">
    <location>
        <begin position="203"/>
        <end position="231"/>
    </location>
</feature>
<feature type="domain" description="C2H2-type" evidence="7">
    <location>
        <begin position="259"/>
        <end position="290"/>
    </location>
</feature>
<evidence type="ECO:0000256" key="5">
    <source>
        <dbReference type="PROSITE-ProRule" id="PRU00042"/>
    </source>
</evidence>
<sequence length="480" mass="54095">MARNMCAGADSSAAFSDTDCFTSIREFDGFQGADELDFLEMPSTSTGHAEASVEGEDGDDFLAKIRAELAEQDLDEGLLEADRILEEATRNIEETHKKTVSQAVQRIDANVKKNLVKRRKLNPPAESTTSEDATNEEPKEKLFVTPSPSREGSSSRSNGYRCAMADLEVSDDEDDENTGDPDYQPSTSAAADEEEDNKGEEPAVCFACGKLFKTAKEMRKHINLAHLQKKDLKCKICDRAFVRIHHLKRHMKTHEAPKFFCRLCDAGFVDINNLIIHKGRVHKVNADDKPLSHQDMVKCRRCSKLLKSEEELKRHNYYCKNSLQIQKQRKFEKETKAALSPAMSTISYTSAASSPGTPTRPKLDHSCLECKQKFANRQSMLRHVGRKHPDRLEEAQNTRVYETNEILAYKCSECGKAFAKEEALAFHARRHFLEKAHACPQSGCGKVYQHASELRKHIKRNHEAAAQAEKAEDEGDTEMR</sequence>
<keyword evidence="3 5" id="KW-0863">Zinc-finger</keyword>
<reference evidence="8 9" key="1">
    <citation type="journal article" date="2015" name="Genome Biol.">
        <title>Comparative genomics of Steinernema reveals deeply conserved gene regulatory networks.</title>
        <authorList>
            <person name="Dillman A.R."/>
            <person name="Macchietto M."/>
            <person name="Porter C.F."/>
            <person name="Rogers A."/>
            <person name="Williams B."/>
            <person name="Antoshechkin I."/>
            <person name="Lee M.M."/>
            <person name="Goodwin Z."/>
            <person name="Lu X."/>
            <person name="Lewis E.E."/>
            <person name="Goodrich-Blair H."/>
            <person name="Stock S.P."/>
            <person name="Adams B.J."/>
            <person name="Sternberg P.W."/>
            <person name="Mortazavi A."/>
        </authorList>
    </citation>
    <scope>NUCLEOTIDE SEQUENCE [LARGE SCALE GENOMIC DNA]</scope>
    <source>
        <strain evidence="8 9">ALL</strain>
    </source>
</reference>
<dbReference type="GO" id="GO:0000981">
    <property type="term" value="F:DNA-binding transcription factor activity, RNA polymerase II-specific"/>
    <property type="evidence" value="ECO:0007669"/>
    <property type="project" value="TreeGrafter"/>
</dbReference>
<accession>A0A4U5PEX3</accession>
<dbReference type="Proteomes" id="UP000298663">
    <property type="component" value="Unassembled WGS sequence"/>
</dbReference>
<feature type="region of interest" description="Disordered" evidence="6">
    <location>
        <begin position="460"/>
        <end position="480"/>
    </location>
</feature>
<dbReference type="SUPFAM" id="SSF57667">
    <property type="entry name" value="beta-beta-alpha zinc fingers"/>
    <property type="match status" value="3"/>
</dbReference>
<evidence type="ECO:0000259" key="7">
    <source>
        <dbReference type="PROSITE" id="PS50157"/>
    </source>
</evidence>
<evidence type="ECO:0000313" key="8">
    <source>
        <dbReference type="EMBL" id="TKR94863.1"/>
    </source>
</evidence>
<feature type="domain" description="C2H2-type" evidence="7">
    <location>
        <begin position="437"/>
        <end position="467"/>
    </location>
</feature>
<dbReference type="AlphaFoldDB" id="A0A4U5PEX3"/>
<dbReference type="PANTHER" id="PTHR24379">
    <property type="entry name" value="KRAB AND ZINC FINGER DOMAIN-CONTAINING"/>
    <property type="match status" value="1"/>
</dbReference>
<feature type="region of interest" description="Disordered" evidence="6">
    <location>
        <begin position="115"/>
        <end position="198"/>
    </location>
</feature>
<feature type="domain" description="C2H2-type" evidence="7">
    <location>
        <begin position="232"/>
        <end position="259"/>
    </location>
</feature>
<dbReference type="GO" id="GO:0005634">
    <property type="term" value="C:nucleus"/>
    <property type="evidence" value="ECO:0007669"/>
    <property type="project" value="TreeGrafter"/>
</dbReference>
<dbReference type="InterPro" id="IPR013087">
    <property type="entry name" value="Znf_C2H2_type"/>
</dbReference>
<keyword evidence="9" id="KW-1185">Reference proteome</keyword>
<dbReference type="OrthoDB" id="5800876at2759"/>
<evidence type="ECO:0000256" key="3">
    <source>
        <dbReference type="ARBA" id="ARBA00022771"/>
    </source>
</evidence>
<organism evidence="8 9">
    <name type="scientific">Steinernema carpocapsae</name>
    <name type="common">Entomopathogenic nematode</name>
    <dbReference type="NCBI Taxonomy" id="34508"/>
    <lineage>
        <taxon>Eukaryota</taxon>
        <taxon>Metazoa</taxon>
        <taxon>Ecdysozoa</taxon>
        <taxon>Nematoda</taxon>
        <taxon>Chromadorea</taxon>
        <taxon>Rhabditida</taxon>
        <taxon>Tylenchina</taxon>
        <taxon>Panagrolaimomorpha</taxon>
        <taxon>Strongyloidoidea</taxon>
        <taxon>Steinernematidae</taxon>
        <taxon>Steinernema</taxon>
    </lineage>
</organism>
<feature type="compositionally biased region" description="Acidic residues" evidence="6">
    <location>
        <begin position="168"/>
        <end position="179"/>
    </location>
</feature>
<dbReference type="GO" id="GO:0000977">
    <property type="term" value="F:RNA polymerase II transcription regulatory region sequence-specific DNA binding"/>
    <property type="evidence" value="ECO:0007669"/>
    <property type="project" value="TreeGrafter"/>
</dbReference>
<dbReference type="PROSITE" id="PS00028">
    <property type="entry name" value="ZINC_FINGER_C2H2_1"/>
    <property type="match status" value="5"/>
</dbReference>
<dbReference type="InterPro" id="IPR036236">
    <property type="entry name" value="Znf_C2H2_sf"/>
</dbReference>
<dbReference type="Pfam" id="PF00096">
    <property type="entry name" value="zf-C2H2"/>
    <property type="match status" value="2"/>
</dbReference>
<feature type="compositionally biased region" description="Low complexity" evidence="6">
    <location>
        <begin position="146"/>
        <end position="157"/>
    </location>
</feature>
<dbReference type="Pfam" id="PF13912">
    <property type="entry name" value="zf-C2H2_6"/>
    <property type="match status" value="1"/>
</dbReference>
<protein>
    <recommendedName>
        <fullName evidence="7">C2H2-type domain-containing protein</fullName>
    </recommendedName>
</protein>
<keyword evidence="1" id="KW-0479">Metal-binding</keyword>
<name>A0A4U5PEX3_STECR</name>
<feature type="compositionally biased region" description="Acidic residues" evidence="6">
    <location>
        <begin position="471"/>
        <end position="480"/>
    </location>
</feature>
<dbReference type="EMBL" id="AZBU02000002">
    <property type="protein sequence ID" value="TKR94863.1"/>
    <property type="molecule type" value="Genomic_DNA"/>
</dbReference>
<reference evidence="8 9" key="2">
    <citation type="journal article" date="2019" name="G3 (Bethesda)">
        <title>Hybrid Assembly of the Genome of the Entomopathogenic Nematode Steinernema carpocapsae Identifies the X-Chromosome.</title>
        <authorList>
            <person name="Serra L."/>
            <person name="Macchietto M."/>
            <person name="Macias-Munoz A."/>
            <person name="McGill C.J."/>
            <person name="Rodriguez I.M."/>
            <person name="Rodriguez B."/>
            <person name="Murad R."/>
            <person name="Mortazavi A."/>
        </authorList>
    </citation>
    <scope>NUCLEOTIDE SEQUENCE [LARGE SCALE GENOMIC DNA]</scope>
    <source>
        <strain evidence="8 9">ALL</strain>
    </source>
</reference>
<dbReference type="Gene3D" id="3.30.160.60">
    <property type="entry name" value="Classic Zinc Finger"/>
    <property type="match status" value="4"/>
</dbReference>
<dbReference type="GO" id="GO:0008270">
    <property type="term" value="F:zinc ion binding"/>
    <property type="evidence" value="ECO:0007669"/>
    <property type="project" value="UniProtKB-KW"/>
</dbReference>
<evidence type="ECO:0000256" key="1">
    <source>
        <dbReference type="ARBA" id="ARBA00022723"/>
    </source>
</evidence>
<evidence type="ECO:0000256" key="6">
    <source>
        <dbReference type="SAM" id="MobiDB-lite"/>
    </source>
</evidence>
<evidence type="ECO:0000313" key="9">
    <source>
        <dbReference type="Proteomes" id="UP000298663"/>
    </source>
</evidence>
<dbReference type="SMART" id="SM00355">
    <property type="entry name" value="ZnF_C2H2"/>
    <property type="match status" value="7"/>
</dbReference>
<dbReference type="PANTHER" id="PTHR24379:SF127">
    <property type="entry name" value="BLOODY FINGERS-RELATED"/>
    <property type="match status" value="1"/>
</dbReference>
<keyword evidence="2" id="KW-0677">Repeat</keyword>
<evidence type="ECO:0000256" key="4">
    <source>
        <dbReference type="ARBA" id="ARBA00022833"/>
    </source>
</evidence>
<comment type="caution">
    <text evidence="8">The sequence shown here is derived from an EMBL/GenBank/DDBJ whole genome shotgun (WGS) entry which is preliminary data.</text>
</comment>
<gene>
    <name evidence="8" type="ORF">L596_009097</name>
</gene>
<keyword evidence="4" id="KW-0862">Zinc</keyword>
<dbReference type="PROSITE" id="PS50157">
    <property type="entry name" value="ZINC_FINGER_C2H2_2"/>
    <property type="match status" value="5"/>
</dbReference>
<evidence type="ECO:0000256" key="2">
    <source>
        <dbReference type="ARBA" id="ARBA00022737"/>
    </source>
</evidence>
<proteinExistence type="predicted"/>
<dbReference type="STRING" id="34508.A0A4U5PEX3"/>
<feature type="domain" description="C2H2-type" evidence="7">
    <location>
        <begin position="409"/>
        <end position="436"/>
    </location>
</feature>